<feature type="domain" description="Heterokaryon incompatibility" evidence="2">
    <location>
        <begin position="353"/>
        <end position="492"/>
    </location>
</feature>
<proteinExistence type="predicted"/>
<evidence type="ECO:0000259" key="2">
    <source>
        <dbReference type="Pfam" id="PF06985"/>
    </source>
</evidence>
<name>A0A8H7E2S9_9EURO</name>
<dbReference type="Proteomes" id="UP000606974">
    <property type="component" value="Unassembled WGS sequence"/>
</dbReference>
<feature type="region of interest" description="Disordered" evidence="1">
    <location>
        <begin position="103"/>
        <end position="122"/>
    </location>
</feature>
<evidence type="ECO:0000256" key="1">
    <source>
        <dbReference type="SAM" id="MobiDB-lite"/>
    </source>
</evidence>
<dbReference type="AlphaFoldDB" id="A0A8H7E2S9"/>
<comment type="caution">
    <text evidence="3">The sequence shown here is derived from an EMBL/GenBank/DDBJ whole genome shotgun (WGS) entry which is preliminary data.</text>
</comment>
<dbReference type="Pfam" id="PF06985">
    <property type="entry name" value="HET"/>
    <property type="match status" value="1"/>
</dbReference>
<sequence length="834" mass="93296">MPPYYPHQPPGYCDPNRWPLNPSFPNQPPMGYAGELPMQSGYLNQYPTNMGYQNEHPMNMAYRNQVVANPNLGGHLTITNIPRLQPPSQRFGQPQVVANHNFGGQPTTTNIPRVPPPSLKPTQMERARSQDSAASCKACYDMNPRLQPKPTIPPPDPSAINIGLQKFLKASGVCPFCDLLLRIFQEYVDGAEEKVARAKRQSTSPFVEPNAKVIIKWGQPVVIKFSEGIHAKASVAWDDRVNGDKSADPEKEVNQKKRLTPRVYYPPPILVYSPAGEGVKGWPDLGHFQDPDQELDDINYFAGKIENCIENHNTCGKPGGEILPTRLLDIGTGDGDVVKLVESDKLGGGGRKYATVSHRWCQDRSEMFMTLLDNVKDRYQGIDVEEMPQVLRDAIQVTRALGLQYLWMDNVCLIQDDYDNKEKEMLKMGDYYANAHFAIAASSSANSTKSFLETRNGYYAHQRFSFGRDAAVHVRLSGVEGHLSKRGWTWQESALSVRILNFAPSELVWECREKVESECGYELQGFPSLGLAIQYQDVEKPPLALWQDLVQSYSARYLGYFNDCLPAISGLAKKVHERTRSTYFAGIWEEELVPSLLWEATRDPMEPLPKVPHPIHPDTKKLMKCKTPSWSWASIQGWVRTSDARMGNSAKHAGSIGRGGPMNANRSFAAIEPDIRNPKVSVTFKGGNRFGEVTGGCIELYGRIISVRLTCEMKVTTGMSYFVGLPGNPALRQPALCSRFSPDTELEMAEIAHGWEYLTTARRTNSIPTNDFQAIAHCLLIGKASDSQGRRDTHDGLVLGRSEKNPRQFTRIGFFSFSDSSWFDGVNYDHVVIV</sequence>
<gene>
    <name evidence="3" type="ORF">GJ744_009272</name>
</gene>
<accession>A0A8H7E2S9</accession>
<evidence type="ECO:0000313" key="4">
    <source>
        <dbReference type="Proteomes" id="UP000606974"/>
    </source>
</evidence>
<protein>
    <recommendedName>
        <fullName evidence="2">Heterokaryon incompatibility domain-containing protein</fullName>
    </recommendedName>
</protein>
<keyword evidence="4" id="KW-1185">Reference proteome</keyword>
<evidence type="ECO:0000313" key="3">
    <source>
        <dbReference type="EMBL" id="KAF7508419.1"/>
    </source>
</evidence>
<organism evidence="3 4">
    <name type="scientific">Endocarpon pusillum</name>
    <dbReference type="NCBI Taxonomy" id="364733"/>
    <lineage>
        <taxon>Eukaryota</taxon>
        <taxon>Fungi</taxon>
        <taxon>Dikarya</taxon>
        <taxon>Ascomycota</taxon>
        <taxon>Pezizomycotina</taxon>
        <taxon>Eurotiomycetes</taxon>
        <taxon>Chaetothyriomycetidae</taxon>
        <taxon>Verrucariales</taxon>
        <taxon>Verrucariaceae</taxon>
        <taxon>Endocarpon</taxon>
    </lineage>
</organism>
<dbReference type="PANTHER" id="PTHR33112">
    <property type="entry name" value="DOMAIN PROTEIN, PUTATIVE-RELATED"/>
    <property type="match status" value="1"/>
</dbReference>
<dbReference type="PANTHER" id="PTHR33112:SF16">
    <property type="entry name" value="HETEROKARYON INCOMPATIBILITY DOMAIN-CONTAINING PROTEIN"/>
    <property type="match status" value="1"/>
</dbReference>
<dbReference type="InterPro" id="IPR010730">
    <property type="entry name" value="HET"/>
</dbReference>
<dbReference type="EMBL" id="JAACFV010000054">
    <property type="protein sequence ID" value="KAF7508419.1"/>
    <property type="molecule type" value="Genomic_DNA"/>
</dbReference>
<dbReference type="OrthoDB" id="5125733at2759"/>
<reference evidence="3" key="1">
    <citation type="submission" date="2020-02" db="EMBL/GenBank/DDBJ databases">
        <authorList>
            <person name="Palmer J.M."/>
        </authorList>
    </citation>
    <scope>NUCLEOTIDE SEQUENCE</scope>
    <source>
        <strain evidence="3">EPUS1.4</strain>
        <tissue evidence="3">Thallus</tissue>
    </source>
</reference>